<dbReference type="Gene3D" id="3.40.50.720">
    <property type="entry name" value="NAD(P)-binding Rossmann-like Domain"/>
    <property type="match status" value="1"/>
</dbReference>
<dbReference type="InterPro" id="IPR036291">
    <property type="entry name" value="NAD(P)-bd_dom_sf"/>
</dbReference>
<evidence type="ECO:0000256" key="2">
    <source>
        <dbReference type="ARBA" id="ARBA00023002"/>
    </source>
</evidence>
<accession>A0A679GHM6</accession>
<dbReference type="Proteomes" id="UP000515591">
    <property type="component" value="Chromosome"/>
</dbReference>
<keyword evidence="3" id="KW-0520">NAD</keyword>
<dbReference type="NCBIfam" id="NF005681">
    <property type="entry name" value="PRK07478.1"/>
    <property type="match status" value="1"/>
</dbReference>
<evidence type="ECO:0000313" key="10">
    <source>
        <dbReference type="Proteomes" id="UP000501237"/>
    </source>
</evidence>
<evidence type="ECO:0000313" key="11">
    <source>
        <dbReference type="Proteomes" id="UP000515591"/>
    </source>
</evidence>
<evidence type="ECO:0000313" key="12">
    <source>
        <dbReference type="Proteomes" id="UP001273935"/>
    </source>
</evidence>
<keyword evidence="12" id="KW-1185">Reference proteome</keyword>
<proteinExistence type="inferred from homology"/>
<name>A0A679GHM6_9GAMM</name>
<dbReference type="PANTHER" id="PTHR24321:SF8">
    <property type="entry name" value="ESTRADIOL 17-BETA-DEHYDROGENASE 8-RELATED"/>
    <property type="match status" value="1"/>
</dbReference>
<feature type="domain" description="Ketoreductase" evidence="4">
    <location>
        <begin position="7"/>
        <end position="190"/>
    </location>
</feature>
<dbReference type="Proteomes" id="UP000461288">
    <property type="component" value="Unassembled WGS sequence"/>
</dbReference>
<dbReference type="AlphaFoldDB" id="A0A679GHM6"/>
<dbReference type="EMBL" id="WTFN01000041">
    <property type="protein sequence ID" value="MWK57676.1"/>
    <property type="molecule type" value="Genomic_DNA"/>
</dbReference>
<dbReference type="EMBL" id="AP022642">
    <property type="protein sequence ID" value="BCA27129.1"/>
    <property type="molecule type" value="Genomic_DNA"/>
</dbReference>
<dbReference type="PANTHER" id="PTHR24321">
    <property type="entry name" value="DEHYDROGENASES, SHORT CHAIN"/>
    <property type="match status" value="1"/>
</dbReference>
<dbReference type="Proteomes" id="UP001273935">
    <property type="component" value="Unassembled WGS sequence"/>
</dbReference>
<evidence type="ECO:0000259" key="4">
    <source>
        <dbReference type="SMART" id="SM00822"/>
    </source>
</evidence>
<dbReference type="EMBL" id="AP022213">
    <property type="protein sequence ID" value="BBT15005.1"/>
    <property type="molecule type" value="Genomic_DNA"/>
</dbReference>
<dbReference type="GO" id="GO:0016491">
    <property type="term" value="F:oxidoreductase activity"/>
    <property type="evidence" value="ECO:0007669"/>
    <property type="project" value="UniProtKB-KW"/>
</dbReference>
<keyword evidence="2" id="KW-0560">Oxidoreductase</keyword>
<evidence type="ECO:0000313" key="6">
    <source>
        <dbReference type="EMBL" id="BCA27129.1"/>
    </source>
</evidence>
<dbReference type="FunFam" id="3.40.50.720:FF:000084">
    <property type="entry name" value="Short-chain dehydrogenase reductase"/>
    <property type="match status" value="1"/>
</dbReference>
<dbReference type="RefSeq" id="WP_044403764.1">
    <property type="nucleotide sequence ID" value="NZ_AP022213.1"/>
</dbReference>
<dbReference type="Proteomes" id="UP000501237">
    <property type="component" value="Chromosome"/>
</dbReference>
<evidence type="ECO:0000313" key="8">
    <source>
        <dbReference type="EMBL" id="MWK57676.1"/>
    </source>
</evidence>
<evidence type="ECO:0000256" key="3">
    <source>
        <dbReference type="ARBA" id="ARBA00023027"/>
    </source>
</evidence>
<reference evidence="5 11" key="1">
    <citation type="submission" date="2019-12" db="EMBL/GenBank/DDBJ databases">
        <title>complete genome sequences of Pseudomonas otitidis str. WP8-S17-CRE-03 isolated from wastewater treatment plant effluent.</title>
        <authorList>
            <person name="Sekizuka T."/>
            <person name="Itokawa K."/>
            <person name="Yatsu K."/>
            <person name="Inamine Y."/>
            <person name="Kuroda M."/>
        </authorList>
    </citation>
    <scope>NUCLEOTIDE SEQUENCE [LARGE SCALE GENOMIC DNA]</scope>
    <source>
        <strain evidence="5 11">WP8-S17-CRE-03</strain>
    </source>
</reference>
<organism evidence="6 10">
    <name type="scientific">Metapseudomonas otitidis</name>
    <dbReference type="NCBI Taxonomy" id="319939"/>
    <lineage>
        <taxon>Bacteria</taxon>
        <taxon>Pseudomonadati</taxon>
        <taxon>Pseudomonadota</taxon>
        <taxon>Gammaproteobacteria</taxon>
        <taxon>Pseudomonadales</taxon>
        <taxon>Pseudomonadaceae</taxon>
        <taxon>Metapseudomonas</taxon>
    </lineage>
</organism>
<dbReference type="SMART" id="SM00822">
    <property type="entry name" value="PKS_KR"/>
    <property type="match status" value="1"/>
</dbReference>
<gene>
    <name evidence="8" type="ORF">GO594_16970</name>
    <name evidence="6" type="ORF">PtoMrB4_11060</name>
    <name evidence="7" type="ORF">R0G64_05905</name>
    <name evidence="5" type="ORF">WP8S17C03_10540</name>
</gene>
<sequence>MKTLANKTAIVTGASSGIGYETAKLFAAQGAKVVAVARRADCLDRLLGEIHALGGKALALVGDVKEEACAREAVALAVGQFGGLDIAFNNAGSMGALGSVTDISLEGWHDTLDTNLTSAFLSARHQIPELLKRPGSSLIFTSSFVGHSVGFPGMAAYAASKAGLVGLTRTLAAEYGAQGLRVNVLLPGGTDTEMGRAAASTAEQKAFVESIHALKRMARPEEIAQSALYLASDASSFVTGTTLFVEGGVTITRT</sequence>
<dbReference type="InterPro" id="IPR057326">
    <property type="entry name" value="KR_dom"/>
</dbReference>
<dbReference type="PRINTS" id="PR00081">
    <property type="entry name" value="GDHRDH"/>
</dbReference>
<evidence type="ECO:0000256" key="1">
    <source>
        <dbReference type="ARBA" id="ARBA00006484"/>
    </source>
</evidence>
<protein>
    <submittedName>
        <fullName evidence="7">SDR family oxidoreductase</fullName>
    </submittedName>
    <submittedName>
        <fullName evidence="6">Short-chain dehydrogenase</fullName>
    </submittedName>
</protein>
<dbReference type="SUPFAM" id="SSF51735">
    <property type="entry name" value="NAD(P)-binding Rossmann-fold domains"/>
    <property type="match status" value="1"/>
</dbReference>
<reference evidence="8 9" key="2">
    <citation type="submission" date="2019-12" db="EMBL/GenBank/DDBJ databases">
        <title>Draft genome sequence of Pseudomonas otitidis recovered from a chicken carcass.</title>
        <authorList>
            <person name="Vieira T.R."/>
            <person name="Oliviera E.F.C."/>
            <person name="Silva N.M.V."/>
            <person name="Sambrano G.E."/>
            <person name="Cibulski S.P."/>
            <person name="Cardoso M.R.I."/>
        </authorList>
    </citation>
    <scope>NUCLEOTIDE SEQUENCE [LARGE SCALE GENOMIC DNA]</scope>
    <source>
        <strain evidence="8 9">25_K</strain>
    </source>
</reference>
<evidence type="ECO:0000313" key="7">
    <source>
        <dbReference type="EMBL" id="MDV3438969.1"/>
    </source>
</evidence>
<dbReference type="KEGG" id="poj:PtoMrB4_11060"/>
<evidence type="ECO:0000313" key="9">
    <source>
        <dbReference type="Proteomes" id="UP000461288"/>
    </source>
</evidence>
<dbReference type="CDD" id="cd05233">
    <property type="entry name" value="SDR_c"/>
    <property type="match status" value="1"/>
</dbReference>
<reference evidence="7 12" key="4">
    <citation type="submission" date="2023-10" db="EMBL/GenBank/DDBJ databases">
        <title>Pseudomonas otitidis isolated from a paediatric patient with cystic fibrosis in Chile.</title>
        <authorList>
            <person name="Amsteins-Romero L."/>
            <person name="Opazo-Capurro A."/>
            <person name="Matus-Kohler M."/>
            <person name="Gonzalez-Rocha G."/>
        </authorList>
    </citation>
    <scope>NUCLEOTIDE SEQUENCE [LARGE SCALE GENOMIC DNA]</scope>
    <source>
        <strain evidence="7 12">P-714</strain>
    </source>
</reference>
<dbReference type="Pfam" id="PF13561">
    <property type="entry name" value="adh_short_C2"/>
    <property type="match status" value="1"/>
</dbReference>
<reference evidence="6 10" key="3">
    <citation type="journal article" date="2020" name="Microbiol. Resour. Announc.">
        <title>Complete genome sequence of Pseudomonas otitidis strain MrB4, isolated from Lake Biwa in Japan.</title>
        <authorList>
            <person name="Miyazaki K."/>
            <person name="Hase E."/>
            <person name="Maruya T."/>
        </authorList>
    </citation>
    <scope>NUCLEOTIDE SEQUENCE [LARGE SCALE GENOMIC DNA]</scope>
    <source>
        <strain evidence="6 10">MrB4</strain>
    </source>
</reference>
<dbReference type="InterPro" id="IPR002347">
    <property type="entry name" value="SDR_fam"/>
</dbReference>
<dbReference type="GeneID" id="57396320"/>
<evidence type="ECO:0000313" key="5">
    <source>
        <dbReference type="EMBL" id="BBT15005.1"/>
    </source>
</evidence>
<dbReference type="PRINTS" id="PR00080">
    <property type="entry name" value="SDRFAMILY"/>
</dbReference>
<comment type="similarity">
    <text evidence="1">Belongs to the short-chain dehydrogenases/reductases (SDR) family.</text>
</comment>
<dbReference type="EMBL" id="JAWJUL010000015">
    <property type="protein sequence ID" value="MDV3438969.1"/>
    <property type="molecule type" value="Genomic_DNA"/>
</dbReference>